<dbReference type="FunFam" id="1.20.5.1430:FF:000005">
    <property type="entry name" value="Eb1, isoform E"/>
    <property type="match status" value="1"/>
</dbReference>
<evidence type="ECO:0000256" key="4">
    <source>
        <dbReference type="ARBA" id="ARBA00023212"/>
    </source>
</evidence>
<comment type="subcellular location">
    <subcellularLocation>
        <location evidence="1">Cytoplasm</location>
        <location evidence="1">Cytoskeleton</location>
    </subcellularLocation>
</comment>
<evidence type="ECO:0000259" key="7">
    <source>
        <dbReference type="PROSITE" id="PS51230"/>
    </source>
</evidence>
<dbReference type="SUPFAM" id="SSF47576">
    <property type="entry name" value="Calponin-homology domain, CH-domain"/>
    <property type="match status" value="1"/>
</dbReference>
<keyword evidence="2" id="KW-0963">Cytoplasm</keyword>
<dbReference type="PANTHER" id="PTHR10623">
    <property type="entry name" value="MICROTUBULE-ASSOCIATED PROTEIN RP/EB FAMILY MEMBER"/>
    <property type="match status" value="1"/>
</dbReference>
<organism evidence="8 9">
    <name type="scientific">Apophysomyces ossiformis</name>
    <dbReference type="NCBI Taxonomy" id="679940"/>
    <lineage>
        <taxon>Eukaryota</taxon>
        <taxon>Fungi</taxon>
        <taxon>Fungi incertae sedis</taxon>
        <taxon>Mucoromycota</taxon>
        <taxon>Mucoromycotina</taxon>
        <taxon>Mucoromycetes</taxon>
        <taxon>Mucorales</taxon>
        <taxon>Mucorineae</taxon>
        <taxon>Mucoraceae</taxon>
        <taxon>Apophysomyces</taxon>
    </lineage>
</organism>
<feature type="domain" description="EB1 C-terminal" evidence="7">
    <location>
        <begin position="213"/>
        <end position="293"/>
    </location>
</feature>
<keyword evidence="3 5" id="KW-0493">Microtubule</keyword>
<dbReference type="AlphaFoldDB" id="A0A8H7BSB7"/>
<reference evidence="8" key="1">
    <citation type="submission" date="2020-01" db="EMBL/GenBank/DDBJ databases">
        <title>Genome Sequencing of Three Apophysomyces-Like Fungal Strains Confirms a Novel Fungal Genus in the Mucoromycota with divergent Burkholderia-like Endosymbiotic Bacteria.</title>
        <authorList>
            <person name="Stajich J.E."/>
            <person name="Macias A.M."/>
            <person name="Carter-House D."/>
            <person name="Lovett B."/>
            <person name="Kasson L.R."/>
            <person name="Berry K."/>
            <person name="Grigoriev I."/>
            <person name="Chang Y."/>
            <person name="Spatafora J."/>
            <person name="Kasson M.T."/>
        </authorList>
    </citation>
    <scope>NUCLEOTIDE SEQUENCE</scope>
    <source>
        <strain evidence="8">NRRL A-21654</strain>
    </source>
</reference>
<name>A0A8H7BSB7_9FUNG</name>
<feature type="compositionally biased region" description="Low complexity" evidence="6">
    <location>
        <begin position="188"/>
        <end position="212"/>
    </location>
</feature>
<dbReference type="Proteomes" id="UP000605846">
    <property type="component" value="Unassembled WGS sequence"/>
</dbReference>
<dbReference type="Gene3D" id="1.10.418.10">
    <property type="entry name" value="Calponin-like domain"/>
    <property type="match status" value="2"/>
</dbReference>
<dbReference type="InterPro" id="IPR004953">
    <property type="entry name" value="EB1_C"/>
</dbReference>
<keyword evidence="4" id="KW-0206">Cytoskeleton</keyword>
<keyword evidence="9" id="KW-1185">Reference proteome</keyword>
<gene>
    <name evidence="8" type="ORF">EC973_004611</name>
</gene>
<dbReference type="InterPro" id="IPR036133">
    <property type="entry name" value="EB1_C_sf"/>
</dbReference>
<dbReference type="OrthoDB" id="2119228at2759"/>
<comment type="caution">
    <text evidence="8">The sequence shown here is derived from an EMBL/GenBank/DDBJ whole genome shotgun (WGS) entry which is preliminary data.</text>
</comment>
<dbReference type="PROSITE" id="PS51230">
    <property type="entry name" value="EB1_C"/>
    <property type="match status" value="1"/>
</dbReference>
<evidence type="ECO:0000313" key="9">
    <source>
        <dbReference type="Proteomes" id="UP000605846"/>
    </source>
</evidence>
<dbReference type="SUPFAM" id="SSF140612">
    <property type="entry name" value="EB1 dimerisation domain-like"/>
    <property type="match status" value="1"/>
</dbReference>
<dbReference type="Gene3D" id="1.20.5.1430">
    <property type="match status" value="1"/>
</dbReference>
<dbReference type="InterPro" id="IPR036872">
    <property type="entry name" value="CH_dom_sf"/>
</dbReference>
<evidence type="ECO:0000256" key="6">
    <source>
        <dbReference type="SAM" id="MobiDB-lite"/>
    </source>
</evidence>
<dbReference type="InterPro" id="IPR027328">
    <property type="entry name" value="MAPRE"/>
</dbReference>
<dbReference type="EMBL" id="JABAYA010000026">
    <property type="protein sequence ID" value="KAF7729355.1"/>
    <property type="molecule type" value="Genomic_DNA"/>
</dbReference>
<evidence type="ECO:0000313" key="8">
    <source>
        <dbReference type="EMBL" id="KAF7729355.1"/>
    </source>
</evidence>
<accession>A0A8H7BSB7</accession>
<proteinExistence type="predicted"/>
<dbReference type="GO" id="GO:0005874">
    <property type="term" value="C:microtubule"/>
    <property type="evidence" value="ECO:0007669"/>
    <property type="project" value="UniProtKB-KW"/>
</dbReference>
<dbReference type="GO" id="GO:0008017">
    <property type="term" value="F:microtubule binding"/>
    <property type="evidence" value="ECO:0007669"/>
    <property type="project" value="InterPro"/>
</dbReference>
<evidence type="ECO:0000256" key="3">
    <source>
        <dbReference type="ARBA" id="ARBA00022701"/>
    </source>
</evidence>
<feature type="region of interest" description="Disordered" evidence="6">
    <location>
        <begin position="163"/>
        <end position="212"/>
    </location>
</feature>
<sequence>MIAETAVGDSRLQPINMGESRTELLAWLNDLLQINYTKVEQAGTVLGAVVFHDELFDIKHKALLTAKLWTQSLVRIQERSIREDLSKNTIGDVHMSKVKFDTKHEYEYIANYKVLQHTFDKHKIDKVVPVDRLLKCKFQDNLEFMQWVKRFWDQNFPGGSYDAVQRRKGGGPKTATRSGVSSAARKPATGTTRTASRATSGRLSSSNASSSALDNHSASMIIDLNKQISELKMTVDGLEKERDFYFGKLRDIEILVQDQLEGVEPEHEDEHAEVPVLKEIQAILYSTEDGFEVPPEEELAQDEYEDETF</sequence>
<protein>
    <recommendedName>
        <fullName evidence="7">EB1 C-terminal domain-containing protein</fullName>
    </recommendedName>
</protein>
<evidence type="ECO:0000256" key="2">
    <source>
        <dbReference type="ARBA" id="ARBA00022490"/>
    </source>
</evidence>
<dbReference type="Pfam" id="PF03271">
    <property type="entry name" value="EB1"/>
    <property type="match status" value="1"/>
</dbReference>
<evidence type="ECO:0000256" key="1">
    <source>
        <dbReference type="ARBA" id="ARBA00004245"/>
    </source>
</evidence>
<evidence type="ECO:0000256" key="5">
    <source>
        <dbReference type="PROSITE-ProRule" id="PRU00576"/>
    </source>
</evidence>
<feature type="region of interest" description="Disordered" evidence="6">
    <location>
        <begin position="289"/>
        <end position="309"/>
    </location>
</feature>